<dbReference type="AlphaFoldDB" id="A0A1I5XBC1"/>
<reference evidence="2 3" key="1">
    <citation type="submission" date="2016-10" db="EMBL/GenBank/DDBJ databases">
        <authorList>
            <person name="de Groot N.N."/>
        </authorList>
    </citation>
    <scope>NUCLEOTIDE SEQUENCE [LARGE SCALE GENOMIC DNA]</scope>
    <source>
        <strain evidence="2 3">DSM 28286</strain>
    </source>
</reference>
<dbReference type="Proteomes" id="UP000199031">
    <property type="component" value="Unassembled WGS sequence"/>
</dbReference>
<accession>A0A1I5XBC1</accession>
<evidence type="ECO:0000259" key="1">
    <source>
        <dbReference type="Pfam" id="PF10130"/>
    </source>
</evidence>
<evidence type="ECO:0000313" key="2">
    <source>
        <dbReference type="EMBL" id="SFQ29221.1"/>
    </source>
</evidence>
<proteinExistence type="predicted"/>
<dbReference type="EMBL" id="FOXQ01000008">
    <property type="protein sequence ID" value="SFQ29221.1"/>
    <property type="molecule type" value="Genomic_DNA"/>
</dbReference>
<protein>
    <submittedName>
        <fullName evidence="2">Predicted nucleic acid-binding protein, contains PIN domain</fullName>
    </submittedName>
</protein>
<dbReference type="Gene3D" id="3.40.50.1010">
    <property type="entry name" value="5'-nuclease"/>
    <property type="match status" value="1"/>
</dbReference>
<gene>
    <name evidence="2" type="ORF">SAMN05444277_10865</name>
</gene>
<dbReference type="Pfam" id="PF10130">
    <property type="entry name" value="PIN_2"/>
    <property type="match status" value="1"/>
</dbReference>
<name>A0A1I5XBC1_9BACT</name>
<feature type="domain" description="PIN" evidence="1">
    <location>
        <begin position="4"/>
        <end position="127"/>
    </location>
</feature>
<dbReference type="InterPro" id="IPR029060">
    <property type="entry name" value="PIN-like_dom_sf"/>
</dbReference>
<dbReference type="RefSeq" id="WP_090659358.1">
    <property type="nucleotide sequence ID" value="NZ_FOXQ01000008.1"/>
</dbReference>
<dbReference type="CDD" id="cd09871">
    <property type="entry name" value="PIN_MtVapC28-VapC30-like"/>
    <property type="match status" value="1"/>
</dbReference>
<dbReference type="STRING" id="1465490.SAMN05444277_10865"/>
<dbReference type="OrthoDB" id="799916at2"/>
<organism evidence="2 3">
    <name type="scientific">Parafilimonas terrae</name>
    <dbReference type="NCBI Taxonomy" id="1465490"/>
    <lineage>
        <taxon>Bacteria</taxon>
        <taxon>Pseudomonadati</taxon>
        <taxon>Bacteroidota</taxon>
        <taxon>Chitinophagia</taxon>
        <taxon>Chitinophagales</taxon>
        <taxon>Chitinophagaceae</taxon>
        <taxon>Parafilimonas</taxon>
    </lineage>
</organism>
<keyword evidence="3" id="KW-1185">Reference proteome</keyword>
<dbReference type="SUPFAM" id="SSF88723">
    <property type="entry name" value="PIN domain-like"/>
    <property type="match status" value="1"/>
</dbReference>
<sequence>MKIVVDTNILISIFIKPDGRIADLFDSLKFHASLYISDYSLIEIANHTTKILKLSKLRKDEFEEIKFNVYKNINVINTDIVPDPFLISAFELRKNIDEFDAPIVGLALSLKAILWTGDKRLLKGLQKTFPDLIYNSSQLRELLQL</sequence>
<dbReference type="InterPro" id="IPR002716">
    <property type="entry name" value="PIN_dom"/>
</dbReference>
<evidence type="ECO:0000313" key="3">
    <source>
        <dbReference type="Proteomes" id="UP000199031"/>
    </source>
</evidence>